<dbReference type="AlphaFoldDB" id="A0ABD1NQW3"/>
<dbReference type="EMBL" id="JBFOLK010000666">
    <property type="protein sequence ID" value="KAL2453488.1"/>
    <property type="molecule type" value="Genomic_DNA"/>
</dbReference>
<accession>A0ABD1NQW3</accession>
<feature type="region of interest" description="Disordered" evidence="1">
    <location>
        <begin position="73"/>
        <end position="99"/>
    </location>
</feature>
<evidence type="ECO:0000313" key="2">
    <source>
        <dbReference type="EMBL" id="KAL2453488.1"/>
    </source>
</evidence>
<reference evidence="3" key="1">
    <citation type="submission" date="2024-07" db="EMBL/GenBank/DDBJ databases">
        <title>Two chromosome-level genome assemblies of Korean endemic species Abeliophyllum distichum and Forsythia ovata (Oleaceae).</title>
        <authorList>
            <person name="Jang H."/>
        </authorList>
    </citation>
    <scope>NUCLEOTIDE SEQUENCE [LARGE SCALE GENOMIC DNA]</scope>
</reference>
<protein>
    <submittedName>
        <fullName evidence="2">Uncharacterized protein</fullName>
    </submittedName>
</protein>
<sequence>MHSNVVVVVPGVAVNSKKMRLQTRKKASAQVCIKKKNYAKQDKVNPSKRAPNICSNDDAVVPVIALNSEKMTLPPRKATNSDTTLAGSPLENDGRYSDIPNQQMEHMENDQHLNVGSPLENDGRYSDIPNQQMEHMENDQHPNSPPLSFHGQNCLCLFVWVCCSFCFYCLQI</sequence>
<dbReference type="Proteomes" id="UP001604336">
    <property type="component" value="Unassembled WGS sequence"/>
</dbReference>
<name>A0ABD1NQW3_9LAMI</name>
<keyword evidence="3" id="KW-1185">Reference proteome</keyword>
<gene>
    <name evidence="2" type="ORF">Adt_49013</name>
</gene>
<organism evidence="2 3">
    <name type="scientific">Abeliophyllum distichum</name>
    <dbReference type="NCBI Taxonomy" id="126358"/>
    <lineage>
        <taxon>Eukaryota</taxon>
        <taxon>Viridiplantae</taxon>
        <taxon>Streptophyta</taxon>
        <taxon>Embryophyta</taxon>
        <taxon>Tracheophyta</taxon>
        <taxon>Spermatophyta</taxon>
        <taxon>Magnoliopsida</taxon>
        <taxon>eudicotyledons</taxon>
        <taxon>Gunneridae</taxon>
        <taxon>Pentapetalae</taxon>
        <taxon>asterids</taxon>
        <taxon>lamiids</taxon>
        <taxon>Lamiales</taxon>
        <taxon>Oleaceae</taxon>
        <taxon>Forsythieae</taxon>
        <taxon>Abeliophyllum</taxon>
    </lineage>
</organism>
<comment type="caution">
    <text evidence="2">The sequence shown here is derived from an EMBL/GenBank/DDBJ whole genome shotgun (WGS) entry which is preliminary data.</text>
</comment>
<proteinExistence type="predicted"/>
<evidence type="ECO:0000313" key="3">
    <source>
        <dbReference type="Proteomes" id="UP001604336"/>
    </source>
</evidence>
<evidence type="ECO:0000256" key="1">
    <source>
        <dbReference type="SAM" id="MobiDB-lite"/>
    </source>
</evidence>